<keyword evidence="2" id="KW-1185">Reference proteome</keyword>
<organism evidence="1 2">
    <name type="scientific">Catenulispora pinistramenti</name>
    <dbReference type="NCBI Taxonomy" id="2705254"/>
    <lineage>
        <taxon>Bacteria</taxon>
        <taxon>Bacillati</taxon>
        <taxon>Actinomycetota</taxon>
        <taxon>Actinomycetes</taxon>
        <taxon>Catenulisporales</taxon>
        <taxon>Catenulisporaceae</taxon>
        <taxon>Catenulispora</taxon>
    </lineage>
</organism>
<protein>
    <submittedName>
        <fullName evidence="1">AAA family ATPase</fullName>
    </submittedName>
</protein>
<dbReference type="Gene3D" id="3.40.50.300">
    <property type="entry name" value="P-loop containing nucleotide triphosphate hydrolases"/>
    <property type="match status" value="1"/>
</dbReference>
<gene>
    <name evidence="1" type="ORF">KGQ19_20620</name>
</gene>
<dbReference type="InterPro" id="IPR027417">
    <property type="entry name" value="P-loop_NTPase"/>
</dbReference>
<name>A0ABS5KT85_9ACTN</name>
<reference evidence="1 2" key="1">
    <citation type="submission" date="2020-02" db="EMBL/GenBank/DDBJ databases">
        <title>Acidophilic actinobacteria isolated from forest soil.</title>
        <authorList>
            <person name="Golinska P."/>
        </authorList>
    </citation>
    <scope>NUCLEOTIDE SEQUENCE [LARGE SCALE GENOMIC DNA]</scope>
    <source>
        <strain evidence="1 2">NL8</strain>
    </source>
</reference>
<dbReference type="EMBL" id="JAAFYZ010000067">
    <property type="protein sequence ID" value="MBS2549271.1"/>
    <property type="molecule type" value="Genomic_DNA"/>
</dbReference>
<evidence type="ECO:0000313" key="2">
    <source>
        <dbReference type="Proteomes" id="UP000730482"/>
    </source>
</evidence>
<evidence type="ECO:0000313" key="1">
    <source>
        <dbReference type="EMBL" id="MBS2549271.1"/>
    </source>
</evidence>
<comment type="caution">
    <text evidence="1">The sequence shown here is derived from an EMBL/GenBank/DDBJ whole genome shotgun (WGS) entry which is preliminary data.</text>
</comment>
<accession>A0ABS5KT85</accession>
<dbReference type="Proteomes" id="UP000730482">
    <property type="component" value="Unassembled WGS sequence"/>
</dbReference>
<sequence length="173" mass="19370">MENIDVLFLHGSPGSGKTTLARAVSEVLREADVPHGVIDLDEISLVFPGQDHSFARANLKAIYPHYAAIPGLRLLLSGVIEDEKELALLREAVPGASLAVCELTAPEAVLKQRVAAREPNEFWRERLRRWVDVFRARTDLDRIRDFVVSTHNRSEGDSAREIIEKAGWLAPRR</sequence>
<dbReference type="RefSeq" id="WP_212010834.1">
    <property type="nucleotide sequence ID" value="NZ_JAAFYZ010000067.1"/>
</dbReference>
<proteinExistence type="predicted"/>
<dbReference type="SUPFAM" id="SSF52540">
    <property type="entry name" value="P-loop containing nucleoside triphosphate hydrolases"/>
    <property type="match status" value="1"/>
</dbReference>